<name>A0A5B7JI82_PORTR</name>
<evidence type="ECO:0000313" key="3">
    <source>
        <dbReference type="Proteomes" id="UP000324222"/>
    </source>
</evidence>
<feature type="compositionally biased region" description="Polar residues" evidence="1">
    <location>
        <begin position="50"/>
        <end position="59"/>
    </location>
</feature>
<feature type="region of interest" description="Disordered" evidence="1">
    <location>
        <begin position="1"/>
        <end position="88"/>
    </location>
</feature>
<reference evidence="2 3" key="1">
    <citation type="submission" date="2019-05" db="EMBL/GenBank/DDBJ databases">
        <title>Another draft genome of Portunus trituberculatus and its Hox gene families provides insights of decapod evolution.</title>
        <authorList>
            <person name="Jeong J.-H."/>
            <person name="Song I."/>
            <person name="Kim S."/>
            <person name="Choi T."/>
            <person name="Kim D."/>
            <person name="Ryu S."/>
            <person name="Kim W."/>
        </authorList>
    </citation>
    <scope>NUCLEOTIDE SEQUENCE [LARGE SCALE GENOMIC DNA]</scope>
    <source>
        <tissue evidence="2">Muscle</tissue>
    </source>
</reference>
<dbReference type="AlphaFoldDB" id="A0A5B7JI82"/>
<gene>
    <name evidence="2" type="ORF">E2C01_089114</name>
</gene>
<evidence type="ECO:0000256" key="1">
    <source>
        <dbReference type="SAM" id="MobiDB-lite"/>
    </source>
</evidence>
<feature type="compositionally biased region" description="Polar residues" evidence="1">
    <location>
        <begin position="20"/>
        <end position="31"/>
    </location>
</feature>
<comment type="caution">
    <text evidence="2">The sequence shown here is derived from an EMBL/GenBank/DDBJ whole genome shotgun (WGS) entry which is preliminary data.</text>
</comment>
<accession>A0A5B7JI82</accession>
<evidence type="ECO:0000313" key="2">
    <source>
        <dbReference type="EMBL" id="MPC93966.1"/>
    </source>
</evidence>
<proteinExistence type="predicted"/>
<dbReference type="EMBL" id="VSRR010096799">
    <property type="protein sequence ID" value="MPC93966.1"/>
    <property type="molecule type" value="Genomic_DNA"/>
</dbReference>
<dbReference type="Proteomes" id="UP000324222">
    <property type="component" value="Unassembled WGS sequence"/>
</dbReference>
<keyword evidence="3" id="KW-1185">Reference proteome</keyword>
<organism evidence="2 3">
    <name type="scientific">Portunus trituberculatus</name>
    <name type="common">Swimming crab</name>
    <name type="synonym">Neptunus trituberculatus</name>
    <dbReference type="NCBI Taxonomy" id="210409"/>
    <lineage>
        <taxon>Eukaryota</taxon>
        <taxon>Metazoa</taxon>
        <taxon>Ecdysozoa</taxon>
        <taxon>Arthropoda</taxon>
        <taxon>Crustacea</taxon>
        <taxon>Multicrustacea</taxon>
        <taxon>Malacostraca</taxon>
        <taxon>Eumalacostraca</taxon>
        <taxon>Eucarida</taxon>
        <taxon>Decapoda</taxon>
        <taxon>Pleocyemata</taxon>
        <taxon>Brachyura</taxon>
        <taxon>Eubrachyura</taxon>
        <taxon>Portunoidea</taxon>
        <taxon>Portunidae</taxon>
        <taxon>Portuninae</taxon>
        <taxon>Portunus</taxon>
    </lineage>
</organism>
<feature type="compositionally biased region" description="Polar residues" evidence="1">
    <location>
        <begin position="1"/>
        <end position="10"/>
    </location>
</feature>
<protein>
    <submittedName>
        <fullName evidence="2">Uncharacterized protein</fullName>
    </submittedName>
</protein>
<feature type="compositionally biased region" description="Pro residues" evidence="1">
    <location>
        <begin position="66"/>
        <end position="79"/>
    </location>
</feature>
<sequence length="115" mass="12514">MDSGDNNLRPSTFKPATFPLLSTSNTPSLTHTPPKADEPSPAPILHITFPPSSTVTSPHPNYHTVPPRPTPPSPAPPRPSKGMNPRPCLTLTHPVFANCFFSTHLYPSEDVTRVR</sequence>